<gene>
    <name evidence="2" type="primary">LOC115219685</name>
</gene>
<accession>A0A7E6FCW2</accession>
<evidence type="ECO:0000313" key="2">
    <source>
        <dbReference type="RefSeq" id="XP_036365363.1"/>
    </source>
</evidence>
<name>A0A7E6FCW2_9MOLL</name>
<dbReference type="KEGG" id="osn:115219685"/>
<dbReference type="SUPFAM" id="SSF56219">
    <property type="entry name" value="DNase I-like"/>
    <property type="match status" value="1"/>
</dbReference>
<dbReference type="RefSeq" id="XP_036365363.1">
    <property type="nucleotide sequence ID" value="XM_036509470.1"/>
</dbReference>
<organism evidence="1 2">
    <name type="scientific">Octopus sinensis</name>
    <name type="common">East Asian common octopus</name>
    <dbReference type="NCBI Taxonomy" id="2607531"/>
    <lineage>
        <taxon>Eukaryota</taxon>
        <taxon>Metazoa</taxon>
        <taxon>Spiralia</taxon>
        <taxon>Lophotrochozoa</taxon>
        <taxon>Mollusca</taxon>
        <taxon>Cephalopoda</taxon>
        <taxon>Coleoidea</taxon>
        <taxon>Octopodiformes</taxon>
        <taxon>Octopoda</taxon>
        <taxon>Incirrata</taxon>
        <taxon>Octopodidae</taxon>
        <taxon>Octopus</taxon>
    </lineage>
</organism>
<dbReference type="AlphaFoldDB" id="A0A7E6FCW2"/>
<reference evidence="2" key="1">
    <citation type="submission" date="2025-08" db="UniProtKB">
        <authorList>
            <consortium name="RefSeq"/>
        </authorList>
    </citation>
    <scope>IDENTIFICATION</scope>
</reference>
<keyword evidence="1" id="KW-1185">Reference proteome</keyword>
<sequence>MAEARRLYIGNSLFRKREMKRWTWISPNSKHRSEIDYILVDKRRILHDVSVVSPFNTGSDHRLVRARVVIDGKREKMALYLASGGGRVRVYNEANLQEAIMQEDWCQGDGIDDDYNPLIGKLKECLRKAKGVCLREKKGSISEETTKLLEKRKNMKRTIEDHLEYSILSRVIRQQDFEAYRMEKLLNASEEKKRDMVLYRSDVTALKNTDGIPVNEKSEMEKVCEDFYTKLFKSTRNVQPLPPLQQEENVPPILVSEVERAIGSMKNGKVPGKDGITSEVLKSGREQLWKILAERITHYLDEGRILSQWKESNTILLYKKGDREDLKELPTHMPAVSRVQAVHEDNSGQVITSSRRKQSREQAGFRKNYSTMDHIVTLTQLLERANEYKLPLCVAFVNYEKAFDSVETNALLNSLQSVNNFTPETIIMYTMRKSGCVSHYINHLMAAVLSQSYSYGFRFGRSSYSSQFSSGEILLVSLNFHLLYNFRCR</sequence>
<proteinExistence type="predicted"/>
<dbReference type="PANTHER" id="PTHR19446">
    <property type="entry name" value="REVERSE TRANSCRIPTASES"/>
    <property type="match status" value="1"/>
</dbReference>
<dbReference type="Proteomes" id="UP000515154">
    <property type="component" value="Linkage group LG15"/>
</dbReference>
<dbReference type="InterPro" id="IPR036691">
    <property type="entry name" value="Endo/exonu/phosph_ase_sf"/>
</dbReference>
<protein>
    <submittedName>
        <fullName evidence="2">Uncharacterized protein LOC115219685</fullName>
    </submittedName>
</protein>
<dbReference type="Gene3D" id="3.60.10.10">
    <property type="entry name" value="Endonuclease/exonuclease/phosphatase"/>
    <property type="match status" value="1"/>
</dbReference>
<evidence type="ECO:0000313" key="1">
    <source>
        <dbReference type="Proteomes" id="UP000515154"/>
    </source>
</evidence>